<comment type="caution">
    <text evidence="1">The sequence shown here is derived from an EMBL/GenBank/DDBJ whole genome shotgun (WGS) entry which is preliminary data.</text>
</comment>
<keyword evidence="2" id="KW-1185">Reference proteome</keyword>
<evidence type="ECO:0000313" key="2">
    <source>
        <dbReference type="Proteomes" id="UP001358586"/>
    </source>
</evidence>
<protein>
    <submittedName>
        <fullName evidence="1">Uncharacterized protein</fullName>
    </submittedName>
</protein>
<reference evidence="1 2" key="1">
    <citation type="submission" date="2023-03" db="EMBL/GenBank/DDBJ databases">
        <title>WGS of Gossypium arboreum.</title>
        <authorList>
            <person name="Yu D."/>
        </authorList>
    </citation>
    <scope>NUCLEOTIDE SEQUENCE [LARGE SCALE GENOMIC DNA]</scope>
    <source>
        <tissue evidence="1">Leaf</tissue>
    </source>
</reference>
<accession>A0ABR0Q1C8</accession>
<dbReference type="Proteomes" id="UP001358586">
    <property type="component" value="Chromosome 5"/>
</dbReference>
<name>A0ABR0Q1C8_GOSAR</name>
<gene>
    <name evidence="1" type="ORF">PVK06_016759</name>
</gene>
<proteinExistence type="predicted"/>
<evidence type="ECO:0000313" key="1">
    <source>
        <dbReference type="EMBL" id="KAK5832951.1"/>
    </source>
</evidence>
<organism evidence="1 2">
    <name type="scientific">Gossypium arboreum</name>
    <name type="common">Tree cotton</name>
    <name type="synonym">Gossypium nanking</name>
    <dbReference type="NCBI Taxonomy" id="29729"/>
    <lineage>
        <taxon>Eukaryota</taxon>
        <taxon>Viridiplantae</taxon>
        <taxon>Streptophyta</taxon>
        <taxon>Embryophyta</taxon>
        <taxon>Tracheophyta</taxon>
        <taxon>Spermatophyta</taxon>
        <taxon>Magnoliopsida</taxon>
        <taxon>eudicotyledons</taxon>
        <taxon>Gunneridae</taxon>
        <taxon>Pentapetalae</taxon>
        <taxon>rosids</taxon>
        <taxon>malvids</taxon>
        <taxon>Malvales</taxon>
        <taxon>Malvaceae</taxon>
        <taxon>Malvoideae</taxon>
        <taxon>Gossypium</taxon>
    </lineage>
</organism>
<sequence>MNTVMEHDLEEGVIIGEEGKKIARGALEDVAVGKETDNLLNYGQEIQIEKIREDSDVQVDSKESKFWEELSSDGWK</sequence>
<dbReference type="EMBL" id="JARKNE010000005">
    <property type="protein sequence ID" value="KAK5832951.1"/>
    <property type="molecule type" value="Genomic_DNA"/>
</dbReference>